<accession>A0A397JIF1</accession>
<dbReference type="Proteomes" id="UP000266861">
    <property type="component" value="Unassembled WGS sequence"/>
</dbReference>
<comment type="caution">
    <text evidence="1">The sequence shown here is derived from an EMBL/GenBank/DDBJ whole genome shotgun (WGS) entry which is preliminary data.</text>
</comment>
<name>A0A397JIF1_9GLOM</name>
<dbReference type="Pfam" id="PF18759">
    <property type="entry name" value="Plavaka"/>
    <property type="match status" value="1"/>
</dbReference>
<dbReference type="EMBL" id="PQFF01000035">
    <property type="protein sequence ID" value="RHZ87347.1"/>
    <property type="molecule type" value="Genomic_DNA"/>
</dbReference>
<dbReference type="AlphaFoldDB" id="A0A397JIF1"/>
<evidence type="ECO:0000313" key="2">
    <source>
        <dbReference type="Proteomes" id="UP000266861"/>
    </source>
</evidence>
<evidence type="ECO:0000313" key="1">
    <source>
        <dbReference type="EMBL" id="RHZ87347.1"/>
    </source>
</evidence>
<dbReference type="InterPro" id="IPR041078">
    <property type="entry name" value="Plavaka"/>
</dbReference>
<sequence length="178" mass="21111">MYKKKLKYWTLIWVYRKSICENKVEETHIASIDTGVCTFLQIVHGNIDNNDINHIFHLGLALSSGYIDITTTDTLGKSLLHPIYISLRNIPTWKRNKKDTKQLLGYFLILFDKNEIKKRSSEFKKLVCETFHKSLKFLLDPLFEIENENGIHFKFEDKNIYYNLQLAKSMYMHIFINL</sequence>
<organism evidence="1 2">
    <name type="scientific">Diversispora epigaea</name>
    <dbReference type="NCBI Taxonomy" id="1348612"/>
    <lineage>
        <taxon>Eukaryota</taxon>
        <taxon>Fungi</taxon>
        <taxon>Fungi incertae sedis</taxon>
        <taxon>Mucoromycota</taxon>
        <taxon>Glomeromycotina</taxon>
        <taxon>Glomeromycetes</taxon>
        <taxon>Diversisporales</taxon>
        <taxon>Diversisporaceae</taxon>
        <taxon>Diversispora</taxon>
    </lineage>
</organism>
<reference evidence="1 2" key="1">
    <citation type="submission" date="2018-08" db="EMBL/GenBank/DDBJ databases">
        <title>Genome and evolution of the arbuscular mycorrhizal fungus Diversispora epigaea (formerly Glomus versiforme) and its bacterial endosymbionts.</title>
        <authorList>
            <person name="Sun X."/>
            <person name="Fei Z."/>
            <person name="Harrison M."/>
        </authorList>
    </citation>
    <scope>NUCLEOTIDE SEQUENCE [LARGE SCALE GENOMIC DNA]</scope>
    <source>
        <strain evidence="1 2">IT104</strain>
    </source>
</reference>
<protein>
    <submittedName>
        <fullName evidence="1">Uncharacterized protein</fullName>
    </submittedName>
</protein>
<keyword evidence="2" id="KW-1185">Reference proteome</keyword>
<gene>
    <name evidence="1" type="ORF">Glove_37g138</name>
</gene>
<proteinExistence type="predicted"/>